<name>A0ABV6LRU6_9BACI</name>
<protein>
    <recommendedName>
        <fullName evidence="3">Family 2 glycosyl transferase</fullName>
    </recommendedName>
</protein>
<dbReference type="RefSeq" id="WP_377349987.1">
    <property type="nucleotide sequence ID" value="NZ_JBHLTP010000013.1"/>
</dbReference>
<dbReference type="SUPFAM" id="SSF51445">
    <property type="entry name" value="(Trans)glycosidases"/>
    <property type="match status" value="1"/>
</dbReference>
<keyword evidence="2" id="KW-1185">Reference proteome</keyword>
<gene>
    <name evidence="1" type="ORF">ACFFGV_16235</name>
</gene>
<evidence type="ECO:0000313" key="2">
    <source>
        <dbReference type="Proteomes" id="UP001589836"/>
    </source>
</evidence>
<proteinExistence type="predicted"/>
<reference evidence="1 2" key="1">
    <citation type="submission" date="2024-09" db="EMBL/GenBank/DDBJ databases">
        <authorList>
            <person name="Sun Q."/>
            <person name="Mori K."/>
        </authorList>
    </citation>
    <scope>NUCLEOTIDE SEQUENCE [LARGE SCALE GENOMIC DNA]</scope>
    <source>
        <strain evidence="1 2">NCAIM B.02529</strain>
    </source>
</reference>
<dbReference type="EMBL" id="JBHLTP010000013">
    <property type="protein sequence ID" value="MFC0525130.1"/>
    <property type="molecule type" value="Genomic_DNA"/>
</dbReference>
<accession>A0ABV6LRU6</accession>
<dbReference type="InterPro" id="IPR017853">
    <property type="entry name" value="GH"/>
</dbReference>
<evidence type="ECO:0000313" key="1">
    <source>
        <dbReference type="EMBL" id="MFC0525130.1"/>
    </source>
</evidence>
<comment type="caution">
    <text evidence="1">The sequence shown here is derived from an EMBL/GenBank/DDBJ whole genome shotgun (WGS) entry which is preliminary data.</text>
</comment>
<evidence type="ECO:0008006" key="3">
    <source>
        <dbReference type="Google" id="ProtNLM"/>
    </source>
</evidence>
<dbReference type="Proteomes" id="UP001589836">
    <property type="component" value="Unassembled WGS sequence"/>
</dbReference>
<sequence length="733" mass="84416">MKGKKLTILSLLFLLTGSILYFQFMYLKPVESQELEDGTKVKFRTSENTIEVYQDESWSSMFVKGVNLGATVPGHYPGALAIEDGDYHRWFKKIQDMGVNTIRIYTIHEPEFYEALVQFNQKHPDNPLYFMQGVWTPVNELNEQEDAMNDKVTKQFKEELKRAVGAVYGDITIPERDGKASGDYTANAGQYLLAWHIGTEWAPTIVENTNEKHKEAPAVKGDHFQTTKDAEAYEKWLAELLEYTAKLEEEKGWQHPMTFTNWVTTDPLEHPKEPLINEDLVGVDATNIKTKNWEAGYFASYHAYPYYPDFFRYSEKYQDVKNDEGKADSYKGYLRELKDYHDGMPIMITEFGVPSSLGNAHKGALGRDQGGHTEQEQGDINAELLRHIHEEGYAGAALFTWQDEWFKKTWNTMPFENKNSRAYWYNYLSNEMSFGVLGMYPGKEEAIEIDGSREDWQELNEEEVQKQELNADGWDSLWITHDEGYVYINARLQEDFNPEEDNLFLGVDTLSGGVTKGDILPKGELDKGLETLIRLGRKEESEVLIASDYDYHNRLYGNQIGEAETKNETDTFTPWRLAVSLKLEPPNANYSLPFEEVSVGKLPRGTAGDFQDKNYQSQALWQTKGNIVEAKIPWALLGFSDPSSQMVVSYENHDKESSELKSKKAEGIRLVPWMEKNGSETQLSWKESTTPHPVSELPKYEWESWTEVDYVERKKQSYYDMQEAFQAINKVKQ</sequence>
<organism evidence="1 2">
    <name type="scientific">Pontibacillus salicampi</name>
    <dbReference type="NCBI Taxonomy" id="1449801"/>
    <lineage>
        <taxon>Bacteria</taxon>
        <taxon>Bacillati</taxon>
        <taxon>Bacillota</taxon>
        <taxon>Bacilli</taxon>
        <taxon>Bacillales</taxon>
        <taxon>Bacillaceae</taxon>
        <taxon>Pontibacillus</taxon>
    </lineage>
</organism>
<dbReference type="Gene3D" id="3.20.20.80">
    <property type="entry name" value="Glycosidases"/>
    <property type="match status" value="1"/>
</dbReference>